<feature type="signal peptide" evidence="1">
    <location>
        <begin position="1"/>
        <end position="24"/>
    </location>
</feature>
<name>A0A2A3ZCZ2_BREAU</name>
<proteinExistence type="predicted"/>
<sequence length="141" mass="14627">MKNTMVAIVATLALTLGVATSAEAASYGWYDGGGNDVQNGTLNAKIYSNGSNVSKAKVTYDKKKGSGVSVKFGVQAVNKSGGAQGGVSWSGTYKMKSKQKKTATVSGSASLSKTRPCARGLMKDTISGKIYYTRTTFCTGL</sequence>
<dbReference type="AlphaFoldDB" id="A0A2A3ZCZ2"/>
<organism evidence="2 3">
    <name type="scientific">Brevibacterium aurantiacum</name>
    <dbReference type="NCBI Taxonomy" id="273384"/>
    <lineage>
        <taxon>Bacteria</taxon>
        <taxon>Bacillati</taxon>
        <taxon>Actinomycetota</taxon>
        <taxon>Actinomycetes</taxon>
        <taxon>Micrococcales</taxon>
        <taxon>Brevibacteriaceae</taxon>
        <taxon>Brevibacterium</taxon>
    </lineage>
</organism>
<reference evidence="2 3" key="1">
    <citation type="journal article" date="2017" name="Elife">
        <title>Extensive horizontal gene transfer in cheese-associated bacteria.</title>
        <authorList>
            <person name="Bonham K.S."/>
            <person name="Wolfe B.E."/>
            <person name="Dutton R.J."/>
        </authorList>
    </citation>
    <scope>NUCLEOTIDE SEQUENCE [LARGE SCALE GENOMIC DNA]</scope>
    <source>
        <strain evidence="2 3">900_6</strain>
    </source>
</reference>
<evidence type="ECO:0000313" key="2">
    <source>
        <dbReference type="EMBL" id="PCC49436.1"/>
    </source>
</evidence>
<comment type="caution">
    <text evidence="2">The sequence shown here is derived from an EMBL/GenBank/DDBJ whole genome shotgun (WGS) entry which is preliminary data.</text>
</comment>
<evidence type="ECO:0000313" key="3">
    <source>
        <dbReference type="Proteomes" id="UP000217720"/>
    </source>
</evidence>
<evidence type="ECO:0000256" key="1">
    <source>
        <dbReference type="SAM" id="SignalP"/>
    </source>
</evidence>
<dbReference type="EMBL" id="NRGO01000015">
    <property type="protein sequence ID" value="PCC49436.1"/>
    <property type="molecule type" value="Genomic_DNA"/>
</dbReference>
<dbReference type="RefSeq" id="WP_096160851.1">
    <property type="nucleotide sequence ID" value="NZ_JABUYC010000020.1"/>
</dbReference>
<protein>
    <submittedName>
        <fullName evidence="2">Uncharacterized protein</fullName>
    </submittedName>
</protein>
<dbReference type="Proteomes" id="UP000217720">
    <property type="component" value="Unassembled WGS sequence"/>
</dbReference>
<keyword evidence="1" id="KW-0732">Signal</keyword>
<gene>
    <name evidence="2" type="ORF">CIK62_13655</name>
</gene>
<feature type="chain" id="PRO_5012313945" evidence="1">
    <location>
        <begin position="25"/>
        <end position="141"/>
    </location>
</feature>
<accession>A0A2A3ZCZ2</accession>